<protein>
    <submittedName>
        <fullName evidence="1">Uncharacterized protein</fullName>
    </submittedName>
</protein>
<name>A0A1I7CFD0_9ACTN</name>
<dbReference type="AlphaFoldDB" id="A0A1I7CFD0"/>
<organism evidence="1 2">
    <name type="scientific">Geodermatophilus amargosae</name>
    <dbReference type="NCBI Taxonomy" id="1296565"/>
    <lineage>
        <taxon>Bacteria</taxon>
        <taxon>Bacillati</taxon>
        <taxon>Actinomycetota</taxon>
        <taxon>Actinomycetes</taxon>
        <taxon>Geodermatophilales</taxon>
        <taxon>Geodermatophilaceae</taxon>
        <taxon>Geodermatophilus</taxon>
    </lineage>
</organism>
<evidence type="ECO:0000313" key="2">
    <source>
        <dbReference type="Proteomes" id="UP000199546"/>
    </source>
</evidence>
<dbReference type="EMBL" id="FPBA01000021">
    <property type="protein sequence ID" value="SFT98124.1"/>
    <property type="molecule type" value="Genomic_DNA"/>
</dbReference>
<proteinExistence type="predicted"/>
<reference evidence="2" key="1">
    <citation type="submission" date="2016-10" db="EMBL/GenBank/DDBJ databases">
        <authorList>
            <person name="Varghese N."/>
            <person name="Submissions S."/>
        </authorList>
    </citation>
    <scope>NUCLEOTIDE SEQUENCE [LARGE SCALE GENOMIC DNA]</scope>
    <source>
        <strain evidence="2">DSM 46136</strain>
    </source>
</reference>
<keyword evidence="2" id="KW-1185">Reference proteome</keyword>
<evidence type="ECO:0000313" key="1">
    <source>
        <dbReference type="EMBL" id="SFT98124.1"/>
    </source>
</evidence>
<gene>
    <name evidence="1" type="ORF">SAMN05660657_04397</name>
</gene>
<accession>A0A1I7CFD0</accession>
<sequence>MYRALLRPQSITGVQDGPRGQVLKLLPNLNAGVVKQSGHVLACL</sequence>
<dbReference type="Proteomes" id="UP000199546">
    <property type="component" value="Unassembled WGS sequence"/>
</dbReference>